<dbReference type="GO" id="GO:0008237">
    <property type="term" value="F:metallopeptidase activity"/>
    <property type="evidence" value="ECO:0007669"/>
    <property type="project" value="UniProtKB-KW"/>
</dbReference>
<protein>
    <submittedName>
        <fullName evidence="4">CPBP family intramembrane metalloprotease</fullName>
    </submittedName>
</protein>
<comment type="similarity">
    <text evidence="1">Belongs to the UPF0177 family.</text>
</comment>
<evidence type="ECO:0000256" key="1">
    <source>
        <dbReference type="ARBA" id="ARBA00009067"/>
    </source>
</evidence>
<dbReference type="RefSeq" id="WP_252442712.1">
    <property type="nucleotide sequence ID" value="NZ_JAMWYK010000002.1"/>
</dbReference>
<feature type="transmembrane region" description="Helical" evidence="2">
    <location>
        <begin position="201"/>
        <end position="220"/>
    </location>
</feature>
<feature type="transmembrane region" description="Helical" evidence="2">
    <location>
        <begin position="66"/>
        <end position="86"/>
    </location>
</feature>
<keyword evidence="5" id="KW-1185">Reference proteome</keyword>
<evidence type="ECO:0000259" key="3">
    <source>
        <dbReference type="Pfam" id="PF02517"/>
    </source>
</evidence>
<comment type="caution">
    <text evidence="4">The sequence shown here is derived from an EMBL/GenBank/DDBJ whole genome shotgun (WGS) entry which is preliminary data.</text>
</comment>
<organism evidence="4 5">
    <name type="scientific">Fructobacillus apis</name>
    <dbReference type="NCBI Taxonomy" id="2935017"/>
    <lineage>
        <taxon>Bacteria</taxon>
        <taxon>Bacillati</taxon>
        <taxon>Bacillota</taxon>
        <taxon>Bacilli</taxon>
        <taxon>Lactobacillales</taxon>
        <taxon>Lactobacillaceae</taxon>
        <taxon>Fructobacillus</taxon>
    </lineage>
</organism>
<keyword evidence="4" id="KW-0482">Metalloprotease</keyword>
<dbReference type="Pfam" id="PF02517">
    <property type="entry name" value="Rce1-like"/>
    <property type="match status" value="1"/>
</dbReference>
<sequence length="221" mass="25024">MSMTQLSVFFQGPFRYLWLAIGLVLAVVFTYKAVAYLTDGGLPVMKGKWKSSLSLKRISLPDLNELGFIASVYVIAFAALSVWSMVQVSFFSQWSQDTTENQAAIDQLMNMGGRYSMVVLSIIIVFIGPVMEELLFRGVFFKAFKKNQKSYLTMLFSGLLFGLYHLGSYTWVSLLDLPPYLILGMALAFVYQKTDKLSSSILLHVFHNGWVQILTLYMLLK</sequence>
<keyword evidence="2" id="KW-0812">Transmembrane</keyword>
<evidence type="ECO:0000313" key="5">
    <source>
        <dbReference type="Proteomes" id="UP001523234"/>
    </source>
</evidence>
<dbReference type="PANTHER" id="PTHR36435:SF1">
    <property type="entry name" value="CAAX AMINO TERMINAL PROTEASE FAMILY PROTEIN"/>
    <property type="match status" value="1"/>
</dbReference>
<evidence type="ECO:0000313" key="4">
    <source>
        <dbReference type="EMBL" id="MCO0831970.1"/>
    </source>
</evidence>
<dbReference type="EMBL" id="JAMWYK010000002">
    <property type="protein sequence ID" value="MCO0831970.1"/>
    <property type="molecule type" value="Genomic_DNA"/>
</dbReference>
<feature type="transmembrane region" description="Helical" evidence="2">
    <location>
        <begin position="115"/>
        <end position="139"/>
    </location>
</feature>
<feature type="transmembrane region" description="Helical" evidence="2">
    <location>
        <begin position="151"/>
        <end position="171"/>
    </location>
</feature>
<proteinExistence type="inferred from homology"/>
<keyword evidence="4" id="KW-0378">Hydrolase</keyword>
<feature type="transmembrane region" description="Helical" evidence="2">
    <location>
        <begin position="16"/>
        <end position="38"/>
    </location>
</feature>
<keyword evidence="2" id="KW-0472">Membrane</keyword>
<dbReference type="InterPro" id="IPR003675">
    <property type="entry name" value="Rce1/LyrA-like_dom"/>
</dbReference>
<reference evidence="4 5" key="1">
    <citation type="submission" date="2022-06" db="EMBL/GenBank/DDBJ databases">
        <title>Fructobacillus taiwanensis sp. nov., isolated from the honeybee.</title>
        <authorList>
            <person name="Chen Y.-S."/>
            <person name="Wang L.-T."/>
            <person name="Lee Y.-S."/>
            <person name="Chang Y.-C."/>
            <person name="Wu H.-C."/>
            <person name="Liao C.-Y."/>
            <person name="Chen W.-H."/>
            <person name="Deng J.-N."/>
            <person name="Wang Y.-H."/>
        </authorList>
    </citation>
    <scope>NUCLEOTIDE SEQUENCE [LARGE SCALE GENOMIC DNA]</scope>
    <source>
        <strain evidence="4 5">W13</strain>
    </source>
</reference>
<dbReference type="Proteomes" id="UP001523234">
    <property type="component" value="Unassembled WGS sequence"/>
</dbReference>
<dbReference type="PANTHER" id="PTHR36435">
    <property type="entry name" value="SLR1288 PROTEIN"/>
    <property type="match status" value="1"/>
</dbReference>
<accession>A0ABT0ZPQ2</accession>
<keyword evidence="4" id="KW-0645">Protease</keyword>
<evidence type="ECO:0000256" key="2">
    <source>
        <dbReference type="SAM" id="Phobius"/>
    </source>
</evidence>
<feature type="domain" description="CAAX prenyl protease 2/Lysostaphin resistance protein A-like" evidence="3">
    <location>
        <begin position="117"/>
        <end position="209"/>
    </location>
</feature>
<name>A0ABT0ZPQ2_9LACO</name>
<keyword evidence="2" id="KW-1133">Transmembrane helix</keyword>
<dbReference type="InterPro" id="IPR052710">
    <property type="entry name" value="CAAX_protease"/>
</dbReference>
<gene>
    <name evidence="4" type="ORF">NFX39_02535</name>
</gene>